<dbReference type="InterPro" id="IPR002898">
    <property type="entry name" value="MotA_ExbB_proton_chnl"/>
</dbReference>
<keyword evidence="6" id="KW-0997">Cell inner membrane</keyword>
<evidence type="ECO:0000256" key="10">
    <source>
        <dbReference type="ARBA" id="ARBA00022989"/>
    </source>
</evidence>
<gene>
    <name evidence="16" type="primary">motA</name>
    <name evidence="16" type="ORF">QFW77_08835</name>
</gene>
<sequence>MLVIAGFVVVILSVVGGYLLSHGQLLALWQPFELLIIGGAALGAFVAGNPMKVVKGAARGIPGLLKGPKYTRDDYLEILSMVYDLLQKIRREGFIGIESDIEQPGSSALFARYPRLAADHHLMEFVTDCLRLMVGGGLAPHELEQLLEVELETHHAEAAEPAHAVQTLADSLPGFGIVAAVLGIVITMGMLGGETSAIGAHVAAALVGTFLGILLGYGFVGPLASALAHRAHEEGKAFEIIKMALVCNLRGYAPQVAIEFARKLLFSDVRPSFTDLDVRLRARKAAG</sequence>
<keyword evidence="16" id="KW-0282">Flagellum</keyword>
<keyword evidence="7 13" id="KW-0812">Transmembrane</keyword>
<evidence type="ECO:0000256" key="9">
    <source>
        <dbReference type="ARBA" id="ARBA00022781"/>
    </source>
</evidence>
<evidence type="ECO:0000256" key="4">
    <source>
        <dbReference type="ARBA" id="ARBA00022475"/>
    </source>
</evidence>
<evidence type="ECO:0000256" key="6">
    <source>
        <dbReference type="ARBA" id="ARBA00022519"/>
    </source>
</evidence>
<dbReference type="InterPro" id="IPR047055">
    <property type="entry name" value="MotA-like"/>
</dbReference>
<dbReference type="Proteomes" id="UP001156940">
    <property type="component" value="Unassembled WGS sequence"/>
</dbReference>
<feature type="transmembrane region" description="Helical" evidence="13">
    <location>
        <begin position="27"/>
        <end position="47"/>
    </location>
</feature>
<evidence type="ECO:0000256" key="7">
    <source>
        <dbReference type="ARBA" id="ARBA00022692"/>
    </source>
</evidence>
<dbReference type="Pfam" id="PF01618">
    <property type="entry name" value="MotA_ExbB"/>
    <property type="match status" value="1"/>
</dbReference>
<feature type="domain" description="Motility protein A N-terminal" evidence="15">
    <location>
        <begin position="4"/>
        <end position="93"/>
    </location>
</feature>
<keyword evidence="16" id="KW-0969">Cilium</keyword>
<feature type="domain" description="MotA/TolQ/ExbB proton channel" evidence="14">
    <location>
        <begin position="124"/>
        <end position="238"/>
    </location>
</feature>
<evidence type="ECO:0000256" key="5">
    <source>
        <dbReference type="ARBA" id="ARBA00022500"/>
    </source>
</evidence>
<evidence type="ECO:0000259" key="14">
    <source>
        <dbReference type="Pfam" id="PF01618"/>
    </source>
</evidence>
<keyword evidence="5" id="KW-0145">Chemotaxis</keyword>
<keyword evidence="4" id="KW-1003">Cell membrane</keyword>
<keyword evidence="10 13" id="KW-1133">Transmembrane helix</keyword>
<comment type="caution">
    <text evidence="16">The sequence shown here is derived from an EMBL/GenBank/DDBJ whole genome shotgun (WGS) entry which is preliminary data.</text>
</comment>
<feature type="transmembrane region" description="Helical" evidence="13">
    <location>
        <begin position="198"/>
        <end position="220"/>
    </location>
</feature>
<protein>
    <submittedName>
        <fullName evidence="16">Flagellar motor stator protein MotA</fullName>
    </submittedName>
</protein>
<dbReference type="RefSeq" id="WP_280574162.1">
    <property type="nucleotide sequence ID" value="NZ_JARXRM010000028.1"/>
</dbReference>
<evidence type="ECO:0000256" key="12">
    <source>
        <dbReference type="ARBA" id="ARBA00023136"/>
    </source>
</evidence>
<keyword evidence="9" id="KW-0375">Hydrogen ion transport</keyword>
<reference evidence="16 17" key="1">
    <citation type="submission" date="2023-04" db="EMBL/GenBank/DDBJ databases">
        <title>Luteimonas endophyticus RD2P54.</title>
        <authorList>
            <person name="Sun J.-Q."/>
        </authorList>
    </citation>
    <scope>NUCLEOTIDE SEQUENCE [LARGE SCALE GENOMIC DNA]</scope>
    <source>
        <strain evidence="16 17">RD2P54</strain>
    </source>
</reference>
<dbReference type="PANTHER" id="PTHR30433">
    <property type="entry name" value="CHEMOTAXIS PROTEIN MOTA"/>
    <property type="match status" value="1"/>
</dbReference>
<dbReference type="PROSITE" id="PS01307">
    <property type="entry name" value="MOTA"/>
    <property type="match status" value="1"/>
</dbReference>
<proteinExistence type="inferred from homology"/>
<dbReference type="InterPro" id="IPR000540">
    <property type="entry name" value="Flag_MotA_CS"/>
</dbReference>
<name>A0ABT6JA72_9GAMM</name>
<keyword evidence="8" id="KW-0283">Flagellar rotation</keyword>
<keyword evidence="12 13" id="KW-0472">Membrane</keyword>
<evidence type="ECO:0000256" key="2">
    <source>
        <dbReference type="ARBA" id="ARBA00008038"/>
    </source>
</evidence>
<keyword evidence="3" id="KW-0813">Transport</keyword>
<evidence type="ECO:0000256" key="3">
    <source>
        <dbReference type="ARBA" id="ARBA00022448"/>
    </source>
</evidence>
<keyword evidence="17" id="KW-1185">Reference proteome</keyword>
<evidence type="ECO:0000313" key="16">
    <source>
        <dbReference type="EMBL" id="MDH5823093.1"/>
    </source>
</evidence>
<organism evidence="16 17">
    <name type="scientific">Luteimonas endophytica</name>
    <dbReference type="NCBI Taxonomy" id="3042023"/>
    <lineage>
        <taxon>Bacteria</taxon>
        <taxon>Pseudomonadati</taxon>
        <taxon>Pseudomonadota</taxon>
        <taxon>Gammaproteobacteria</taxon>
        <taxon>Lysobacterales</taxon>
        <taxon>Lysobacteraceae</taxon>
        <taxon>Luteimonas</taxon>
    </lineage>
</organism>
<dbReference type="InterPro" id="IPR022522">
    <property type="entry name" value="Flagellar_motor_stator_MotA"/>
</dbReference>
<dbReference type="NCBIfam" id="TIGR03818">
    <property type="entry name" value="MotA1"/>
    <property type="match status" value="1"/>
</dbReference>
<evidence type="ECO:0000256" key="11">
    <source>
        <dbReference type="ARBA" id="ARBA00023065"/>
    </source>
</evidence>
<comment type="similarity">
    <text evidence="2">Belongs to the MotA family.</text>
</comment>
<evidence type="ECO:0000259" key="15">
    <source>
        <dbReference type="Pfam" id="PF20560"/>
    </source>
</evidence>
<dbReference type="PANTHER" id="PTHR30433:SF4">
    <property type="entry name" value="MOTILITY PROTEIN A"/>
    <property type="match status" value="1"/>
</dbReference>
<dbReference type="EMBL" id="JARXRM010000028">
    <property type="protein sequence ID" value="MDH5823093.1"/>
    <property type="molecule type" value="Genomic_DNA"/>
</dbReference>
<evidence type="ECO:0000313" key="17">
    <source>
        <dbReference type="Proteomes" id="UP001156940"/>
    </source>
</evidence>
<keyword evidence="11" id="KW-0406">Ion transport</keyword>
<evidence type="ECO:0000256" key="8">
    <source>
        <dbReference type="ARBA" id="ARBA00022779"/>
    </source>
</evidence>
<dbReference type="InterPro" id="IPR046786">
    <property type="entry name" value="MotA_N"/>
</dbReference>
<accession>A0ABT6JA72</accession>
<evidence type="ECO:0000256" key="13">
    <source>
        <dbReference type="SAM" id="Phobius"/>
    </source>
</evidence>
<comment type="subcellular location">
    <subcellularLocation>
        <location evidence="1">Cell inner membrane</location>
        <topology evidence="1">Multi-pass membrane protein</topology>
    </subcellularLocation>
</comment>
<dbReference type="Pfam" id="PF20560">
    <property type="entry name" value="MotA_N"/>
    <property type="match status" value="1"/>
</dbReference>
<keyword evidence="16" id="KW-0966">Cell projection</keyword>
<feature type="transmembrane region" description="Helical" evidence="13">
    <location>
        <begin position="172"/>
        <end position="192"/>
    </location>
</feature>
<evidence type="ECO:0000256" key="1">
    <source>
        <dbReference type="ARBA" id="ARBA00004429"/>
    </source>
</evidence>